<dbReference type="PRINTS" id="PR00792">
    <property type="entry name" value="PEPSIN"/>
</dbReference>
<dbReference type="GO" id="GO:0004190">
    <property type="term" value="F:aspartic-type endopeptidase activity"/>
    <property type="evidence" value="ECO:0007669"/>
    <property type="project" value="UniProtKB-KW"/>
</dbReference>
<dbReference type="InterPro" id="IPR034164">
    <property type="entry name" value="Pepsin-like_dom"/>
</dbReference>
<dbReference type="OrthoDB" id="15189at2759"/>
<evidence type="ECO:0000259" key="12">
    <source>
        <dbReference type="PROSITE" id="PS51767"/>
    </source>
</evidence>
<dbReference type="Gene3D" id="2.40.70.10">
    <property type="entry name" value="Acid Proteases"/>
    <property type="match status" value="2"/>
</dbReference>
<dbReference type="Pfam" id="PF00026">
    <property type="entry name" value="Asp"/>
    <property type="match status" value="1"/>
</dbReference>
<dbReference type="FunFam" id="2.40.70.10:FF:000008">
    <property type="entry name" value="Cathepsin D"/>
    <property type="match status" value="1"/>
</dbReference>
<keyword evidence="2 10" id="KW-0645">Protease</keyword>
<evidence type="ECO:0000256" key="10">
    <source>
        <dbReference type="RuleBase" id="RU000454"/>
    </source>
</evidence>
<keyword evidence="14" id="KW-1185">Reference proteome</keyword>
<evidence type="ECO:0000256" key="9">
    <source>
        <dbReference type="PIRSR" id="PIRSR601461-2"/>
    </source>
</evidence>
<feature type="active site" evidence="8">
    <location>
        <position position="469"/>
    </location>
</feature>
<evidence type="ECO:0000256" key="1">
    <source>
        <dbReference type="ARBA" id="ARBA00007447"/>
    </source>
</evidence>
<evidence type="ECO:0000256" key="6">
    <source>
        <dbReference type="ARBA" id="ARBA00023145"/>
    </source>
</evidence>
<accession>A0A9P6PX27</accession>
<dbReference type="CDD" id="cd05471">
    <property type="entry name" value="pepsin_like"/>
    <property type="match status" value="1"/>
</dbReference>
<gene>
    <name evidence="13" type="ORF">BG011_006083</name>
</gene>
<keyword evidence="4 10" id="KW-0064">Aspartyl protease</keyword>
<keyword evidence="7 9" id="KW-1015">Disulfide bond</keyword>
<feature type="disulfide bond" evidence="9">
    <location>
        <begin position="300"/>
        <end position="305"/>
    </location>
</feature>
<feature type="active site" evidence="8">
    <location>
        <position position="287"/>
    </location>
</feature>
<keyword evidence="3" id="KW-0732">Signal</keyword>
<dbReference type="PANTHER" id="PTHR47966">
    <property type="entry name" value="BETA-SITE APP-CLEAVING ENZYME, ISOFORM A-RELATED"/>
    <property type="match status" value="1"/>
</dbReference>
<feature type="domain" description="Peptidase A1" evidence="12">
    <location>
        <begin position="269"/>
        <end position="577"/>
    </location>
</feature>
<name>A0A9P6PX27_9FUNG</name>
<dbReference type="SUPFAM" id="SSF50630">
    <property type="entry name" value="Acid proteases"/>
    <property type="match status" value="1"/>
</dbReference>
<comment type="similarity">
    <text evidence="1 10">Belongs to the peptidase A1 family.</text>
</comment>
<keyword evidence="5 10" id="KW-0378">Hydrolase</keyword>
<keyword evidence="6" id="KW-0865">Zymogen</keyword>
<evidence type="ECO:0000256" key="4">
    <source>
        <dbReference type="ARBA" id="ARBA00022750"/>
    </source>
</evidence>
<dbReference type="PANTHER" id="PTHR47966:SF51">
    <property type="entry name" value="BETA-SITE APP-CLEAVING ENZYME, ISOFORM A-RELATED"/>
    <property type="match status" value="1"/>
</dbReference>
<evidence type="ECO:0000313" key="14">
    <source>
        <dbReference type="Proteomes" id="UP000726737"/>
    </source>
</evidence>
<dbReference type="GO" id="GO:0006508">
    <property type="term" value="P:proteolysis"/>
    <property type="evidence" value="ECO:0007669"/>
    <property type="project" value="UniProtKB-KW"/>
</dbReference>
<organism evidence="13 14">
    <name type="scientific">Mortierella polycephala</name>
    <dbReference type="NCBI Taxonomy" id="41804"/>
    <lineage>
        <taxon>Eukaryota</taxon>
        <taxon>Fungi</taxon>
        <taxon>Fungi incertae sedis</taxon>
        <taxon>Mucoromycota</taxon>
        <taxon>Mortierellomycotina</taxon>
        <taxon>Mortierellomycetes</taxon>
        <taxon>Mortierellales</taxon>
        <taxon>Mortierellaceae</taxon>
        <taxon>Mortierella</taxon>
    </lineage>
</organism>
<protein>
    <recommendedName>
        <fullName evidence="12">Peptidase A1 domain-containing protein</fullName>
    </recommendedName>
</protein>
<dbReference type="PROSITE" id="PS00141">
    <property type="entry name" value="ASP_PROTEASE"/>
    <property type="match status" value="1"/>
</dbReference>
<evidence type="ECO:0000256" key="7">
    <source>
        <dbReference type="ARBA" id="ARBA00023157"/>
    </source>
</evidence>
<proteinExistence type="inferred from homology"/>
<sequence>MAVGSVSMVVFCITMPTALNSDIADRTSTALPSFQSGHHDKYQPTLPTIDSPVNSAPHALIYTDSKLEVPADSVSVASEHSGMMISDGDSVLDDSECDTTCQKKNLFDALSRIATTKRRYSARPWDNLSIPDMENLDERGELELLSEDHELKKRTAEYMKRSNIYPEREPFFDAQEPQDAKKKENGSVNKDNSKSVHGLAARIVEFIKRSNIYLERESLQQNPDILENKKVKKHKITKQDVKNTLDNDNQVDAPQARIELHSIGEVSGYYGQIQIGNPPQSFGVVFDTGSSDLWVPSSKCKEEGCLSHQRFSGRHSSSYETLDPPRSFAIEYGTGEVAGVISEDIITLGGVSSKKPIRFAESLTSSPLFDRAVFDGVFGLAYQEMSSSGEQSPFLAMMEQNAIKRGMFGFYMGRGRGELSLGGYDGSKIADDDVHWSKVIKKGYWEIKMDKVKAGKSNFLKKPAHAIVDTGTTQVIMPVDLARNLHSKYLPGARHIHNGVYSLPCKGKNMPTLKVQIAGKIFEVPPSLYTLQEIAPGRCMSGFAGEEIDGTAWILGDVFLRSVYSIFDFDNDRIGFGTLVNPY</sequence>
<dbReference type="PROSITE" id="PS51767">
    <property type="entry name" value="PEPTIDASE_A1"/>
    <property type="match status" value="1"/>
</dbReference>
<evidence type="ECO:0000256" key="5">
    <source>
        <dbReference type="ARBA" id="ARBA00022801"/>
    </source>
</evidence>
<evidence type="ECO:0000256" key="2">
    <source>
        <dbReference type="ARBA" id="ARBA00022670"/>
    </source>
</evidence>
<dbReference type="InterPro" id="IPR021109">
    <property type="entry name" value="Peptidase_aspartic_dom_sf"/>
</dbReference>
<dbReference type="EMBL" id="JAAAJA010000430">
    <property type="protein sequence ID" value="KAG0253926.1"/>
    <property type="molecule type" value="Genomic_DNA"/>
</dbReference>
<dbReference type="InterPro" id="IPR033121">
    <property type="entry name" value="PEPTIDASE_A1"/>
</dbReference>
<feature type="disulfide bond" evidence="9">
    <location>
        <begin position="505"/>
        <end position="539"/>
    </location>
</feature>
<dbReference type="AlphaFoldDB" id="A0A9P6PX27"/>
<comment type="caution">
    <text evidence="13">The sequence shown here is derived from an EMBL/GenBank/DDBJ whole genome shotgun (WGS) entry which is preliminary data.</text>
</comment>
<dbReference type="InterPro" id="IPR001969">
    <property type="entry name" value="Aspartic_peptidase_AS"/>
</dbReference>
<dbReference type="Proteomes" id="UP000726737">
    <property type="component" value="Unassembled WGS sequence"/>
</dbReference>
<evidence type="ECO:0000313" key="13">
    <source>
        <dbReference type="EMBL" id="KAG0253926.1"/>
    </source>
</evidence>
<evidence type="ECO:0000256" key="3">
    <source>
        <dbReference type="ARBA" id="ARBA00022729"/>
    </source>
</evidence>
<feature type="region of interest" description="Disordered" evidence="11">
    <location>
        <begin position="168"/>
        <end position="194"/>
    </location>
</feature>
<reference evidence="13" key="1">
    <citation type="journal article" date="2020" name="Fungal Divers.">
        <title>Resolving the Mortierellaceae phylogeny through synthesis of multi-gene phylogenetics and phylogenomics.</title>
        <authorList>
            <person name="Vandepol N."/>
            <person name="Liber J."/>
            <person name="Desiro A."/>
            <person name="Na H."/>
            <person name="Kennedy M."/>
            <person name="Barry K."/>
            <person name="Grigoriev I.V."/>
            <person name="Miller A.N."/>
            <person name="O'Donnell K."/>
            <person name="Stajich J.E."/>
            <person name="Bonito G."/>
        </authorList>
    </citation>
    <scope>NUCLEOTIDE SEQUENCE</scope>
    <source>
        <strain evidence="13">KOD948</strain>
    </source>
</reference>
<evidence type="ECO:0000256" key="11">
    <source>
        <dbReference type="SAM" id="MobiDB-lite"/>
    </source>
</evidence>
<dbReference type="InterPro" id="IPR001461">
    <property type="entry name" value="Aspartic_peptidase_A1"/>
</dbReference>
<evidence type="ECO:0000256" key="8">
    <source>
        <dbReference type="PIRSR" id="PIRSR601461-1"/>
    </source>
</evidence>